<evidence type="ECO:0000313" key="1">
    <source>
        <dbReference type="EMBL" id="QNN61073.1"/>
    </source>
</evidence>
<dbReference type="EMBL" id="CP060715">
    <property type="protein sequence ID" value="QNN61073.1"/>
    <property type="molecule type" value="Genomic_DNA"/>
</dbReference>
<protein>
    <submittedName>
        <fullName evidence="1">Uncharacterized protein</fullName>
    </submittedName>
</protein>
<name>A0A7G9RZP8_9FIRM</name>
<sequence>MEERKLIIDIAGLLQELDDTLNEMEEVNTINVNLEIVEVIYMKRMVIELKKLMADFGEYDNYNPREMSQVERNTQLVEKIFKANGSCVK</sequence>
<organism evidence="1 2">
    <name type="scientific">Erysipelothrix inopinata</name>
    <dbReference type="NCBI Taxonomy" id="225084"/>
    <lineage>
        <taxon>Bacteria</taxon>
        <taxon>Bacillati</taxon>
        <taxon>Bacillota</taxon>
        <taxon>Erysipelotrichia</taxon>
        <taxon>Erysipelotrichales</taxon>
        <taxon>Erysipelotrichaceae</taxon>
        <taxon>Erysipelothrix</taxon>
    </lineage>
</organism>
<dbReference type="AlphaFoldDB" id="A0A7G9RZP8"/>
<evidence type="ECO:0000313" key="2">
    <source>
        <dbReference type="Proteomes" id="UP000515928"/>
    </source>
</evidence>
<proteinExistence type="predicted"/>
<dbReference type="KEGG" id="eio:H9L01_01530"/>
<dbReference type="RefSeq" id="WP_187534191.1">
    <property type="nucleotide sequence ID" value="NZ_CBCSHU010000019.1"/>
</dbReference>
<dbReference type="Proteomes" id="UP000515928">
    <property type="component" value="Chromosome"/>
</dbReference>
<keyword evidence="2" id="KW-1185">Reference proteome</keyword>
<gene>
    <name evidence="1" type="ORF">H9L01_01530</name>
</gene>
<accession>A0A7G9RZP8</accession>
<reference evidence="1 2" key="1">
    <citation type="submission" date="2020-08" db="EMBL/GenBank/DDBJ databases">
        <title>Genome sequence of Erysipelothrix inopinata DSM 15511T.</title>
        <authorList>
            <person name="Hyun D.-W."/>
            <person name="Bae J.-W."/>
        </authorList>
    </citation>
    <scope>NUCLEOTIDE SEQUENCE [LARGE SCALE GENOMIC DNA]</scope>
    <source>
        <strain evidence="1 2">DSM 15511</strain>
    </source>
</reference>